<sequence>MEPSTVAEQITAAALESTLDLESPPTVRSCWRPAAGSVAETFVVALETGGDRKQHASAVPERVVCKLGGASVWTGDVIEPLVLGQVSELSSLPVPAVIASGSIEIDSGDGLASGDRWALYEFRDGQNAGECYHTHGATARRRLVAQAGTALGQLHSLGEDDSELEFDRVGGLARDTGTEETAETQRRKTRTARKNAGTLELTELECWHALDPPARLRSALPVPLAGDDGCRPVLTHGDFQPSNLLVTPAGDITAILDWGNAHVTHDEYALARAEVRFVDLHARRFSRAERERLRTAFRRGYTAHAPLSDEFDERAPSYKLLWALQSGANYTRIVRSARGRQQLWRQCQRLLGRDAMATP</sequence>
<dbReference type="InterPro" id="IPR002575">
    <property type="entry name" value="Aminoglycoside_PTrfase"/>
</dbReference>
<proteinExistence type="predicted"/>
<keyword evidence="2" id="KW-0808">Transferase</keyword>
<gene>
    <name evidence="2" type="ORF">C482_04556</name>
</gene>
<evidence type="ECO:0000313" key="2">
    <source>
        <dbReference type="EMBL" id="ELZ02902.1"/>
    </source>
</evidence>
<feature type="domain" description="Aminoglycoside phosphotransferase" evidence="1">
    <location>
        <begin position="87"/>
        <end position="302"/>
    </location>
</feature>
<dbReference type="RefSeq" id="WP_006166281.1">
    <property type="nucleotide sequence ID" value="NZ_AOIN01000035.1"/>
</dbReference>
<dbReference type="SUPFAM" id="SSF56112">
    <property type="entry name" value="Protein kinase-like (PK-like)"/>
    <property type="match status" value="1"/>
</dbReference>
<protein>
    <submittedName>
        <fullName evidence="2">Aminoglycoside phosphotransferase</fullName>
    </submittedName>
</protein>
<dbReference type="PANTHER" id="PTHR21310:SF15">
    <property type="entry name" value="AMINOGLYCOSIDE PHOSPHOTRANSFERASE DOMAIN-CONTAINING PROTEIN"/>
    <property type="match status" value="1"/>
</dbReference>
<dbReference type="OrthoDB" id="350437at2157"/>
<dbReference type="AlphaFoldDB" id="M0AX46"/>
<dbReference type="PANTHER" id="PTHR21310">
    <property type="entry name" value="AMINOGLYCOSIDE PHOSPHOTRANSFERASE-RELATED-RELATED"/>
    <property type="match status" value="1"/>
</dbReference>
<comment type="caution">
    <text evidence="2">The sequence shown here is derived from an EMBL/GenBank/DDBJ whole genome shotgun (WGS) entry which is preliminary data.</text>
</comment>
<dbReference type="EMBL" id="AOIN01000035">
    <property type="protein sequence ID" value="ELZ02902.1"/>
    <property type="molecule type" value="Genomic_DNA"/>
</dbReference>
<keyword evidence="3" id="KW-1185">Reference proteome</keyword>
<dbReference type="Gene3D" id="3.90.1200.10">
    <property type="match status" value="1"/>
</dbReference>
<dbReference type="InterPro" id="IPR051678">
    <property type="entry name" value="AGP_Transferase"/>
</dbReference>
<name>M0AX46_9EURY</name>
<dbReference type="Proteomes" id="UP000011693">
    <property type="component" value="Unassembled WGS sequence"/>
</dbReference>
<evidence type="ECO:0000313" key="3">
    <source>
        <dbReference type="Proteomes" id="UP000011693"/>
    </source>
</evidence>
<dbReference type="Pfam" id="PF01636">
    <property type="entry name" value="APH"/>
    <property type="match status" value="1"/>
</dbReference>
<evidence type="ECO:0000259" key="1">
    <source>
        <dbReference type="Pfam" id="PF01636"/>
    </source>
</evidence>
<accession>M0AX46</accession>
<dbReference type="STRING" id="1227492.C482_04556"/>
<dbReference type="GO" id="GO:0016740">
    <property type="term" value="F:transferase activity"/>
    <property type="evidence" value="ECO:0007669"/>
    <property type="project" value="UniProtKB-KW"/>
</dbReference>
<reference evidence="2 3" key="1">
    <citation type="journal article" date="2014" name="PLoS Genet.">
        <title>Phylogenetically driven sequencing of extremely halophilic archaea reveals strategies for static and dynamic osmo-response.</title>
        <authorList>
            <person name="Becker E.A."/>
            <person name="Seitzer P.M."/>
            <person name="Tritt A."/>
            <person name="Larsen D."/>
            <person name="Krusor M."/>
            <person name="Yao A.I."/>
            <person name="Wu D."/>
            <person name="Madern D."/>
            <person name="Eisen J.A."/>
            <person name="Darling A.E."/>
            <person name="Facciotti M.T."/>
        </authorList>
    </citation>
    <scope>NUCLEOTIDE SEQUENCE [LARGE SCALE GENOMIC DNA]</scope>
    <source>
        <strain evidence="2 3">JCM 10990</strain>
    </source>
</reference>
<organism evidence="2 3">
    <name type="scientific">Natrialba chahannaoensis JCM 10990</name>
    <dbReference type="NCBI Taxonomy" id="1227492"/>
    <lineage>
        <taxon>Archaea</taxon>
        <taxon>Methanobacteriati</taxon>
        <taxon>Methanobacteriota</taxon>
        <taxon>Stenosarchaea group</taxon>
        <taxon>Halobacteria</taxon>
        <taxon>Halobacteriales</taxon>
        <taxon>Natrialbaceae</taxon>
        <taxon>Natrialba</taxon>
    </lineage>
</organism>
<dbReference type="InterPro" id="IPR011009">
    <property type="entry name" value="Kinase-like_dom_sf"/>
</dbReference>
<dbReference type="PATRIC" id="fig|1227492.4.peg.875"/>